<dbReference type="RefSeq" id="WP_382360711.1">
    <property type="nucleotide sequence ID" value="NZ_JBHTGR010000057.1"/>
</dbReference>
<dbReference type="PROSITE" id="PS51257">
    <property type="entry name" value="PROKAR_LIPOPROTEIN"/>
    <property type="match status" value="1"/>
</dbReference>
<comment type="caution">
    <text evidence="2">The sequence shown here is derived from an EMBL/GenBank/DDBJ whole genome shotgun (WGS) entry which is preliminary data.</text>
</comment>
<organism evidence="2 3">
    <name type="scientific">Lentibacillus kimchii</name>
    <dbReference type="NCBI Taxonomy" id="1542911"/>
    <lineage>
        <taxon>Bacteria</taxon>
        <taxon>Bacillati</taxon>
        <taxon>Bacillota</taxon>
        <taxon>Bacilli</taxon>
        <taxon>Bacillales</taxon>
        <taxon>Bacillaceae</taxon>
        <taxon>Lentibacillus</taxon>
    </lineage>
</organism>
<dbReference type="InterPro" id="IPR019076">
    <property type="entry name" value="Spore_lipoprot_YhcN/YlaJ-like"/>
</dbReference>
<sequence>MFAGKRLIIPILTILLAGCMQNDTQESEQENSNSQPIKYETEQEQNDGEQKKYPDDTYQNVNEGDQEGQSDKFTNELSMSIADSLKGRQAIRQAQVAAGDDKVVVGIMLNNNASPDIRDNVEQDVQEMVPKRDVQVYTDDSYWDRMRNKDAELDQLNGDMREYLQEFFRRDREHF</sequence>
<proteinExistence type="predicted"/>
<protein>
    <submittedName>
        <fullName evidence="2">YhcN/YlaJ family sporulation lipoprotein</fullName>
    </submittedName>
</protein>
<dbReference type="Pfam" id="PF09580">
    <property type="entry name" value="Spore_YhcN_YlaJ"/>
    <property type="match status" value="1"/>
</dbReference>
<evidence type="ECO:0000313" key="3">
    <source>
        <dbReference type="Proteomes" id="UP001596620"/>
    </source>
</evidence>
<accession>A0ABW2UZK5</accession>
<keyword evidence="3" id="KW-1185">Reference proteome</keyword>
<reference evidence="3" key="1">
    <citation type="journal article" date="2019" name="Int. J. Syst. Evol. Microbiol.">
        <title>The Global Catalogue of Microorganisms (GCM) 10K type strain sequencing project: providing services to taxonomists for standard genome sequencing and annotation.</title>
        <authorList>
            <consortium name="The Broad Institute Genomics Platform"/>
            <consortium name="The Broad Institute Genome Sequencing Center for Infectious Disease"/>
            <person name="Wu L."/>
            <person name="Ma J."/>
        </authorList>
    </citation>
    <scope>NUCLEOTIDE SEQUENCE [LARGE SCALE GENOMIC DNA]</scope>
    <source>
        <strain evidence="3">JCM 30234</strain>
    </source>
</reference>
<dbReference type="EMBL" id="JBHTGR010000057">
    <property type="protein sequence ID" value="MFC7747984.1"/>
    <property type="molecule type" value="Genomic_DNA"/>
</dbReference>
<feature type="region of interest" description="Disordered" evidence="1">
    <location>
        <begin position="25"/>
        <end position="76"/>
    </location>
</feature>
<keyword evidence="2" id="KW-0449">Lipoprotein</keyword>
<gene>
    <name evidence="2" type="ORF">ACFQU8_12380</name>
</gene>
<name>A0ABW2UZK5_9BACI</name>
<evidence type="ECO:0000256" key="1">
    <source>
        <dbReference type="SAM" id="MobiDB-lite"/>
    </source>
</evidence>
<dbReference type="Proteomes" id="UP001596620">
    <property type="component" value="Unassembled WGS sequence"/>
</dbReference>
<evidence type="ECO:0000313" key="2">
    <source>
        <dbReference type="EMBL" id="MFC7747984.1"/>
    </source>
</evidence>